<dbReference type="Pfam" id="PF02272">
    <property type="entry name" value="DHHA1"/>
    <property type="match status" value="1"/>
</dbReference>
<evidence type="ECO:0000259" key="1">
    <source>
        <dbReference type="Pfam" id="PF01368"/>
    </source>
</evidence>
<dbReference type="AlphaFoldDB" id="A0AA48ICJ9"/>
<evidence type="ECO:0000259" key="2">
    <source>
        <dbReference type="Pfam" id="PF02272"/>
    </source>
</evidence>
<dbReference type="KEGG" id="ptrh:RsTaC01_0961"/>
<dbReference type="Gene3D" id="3.90.1640.10">
    <property type="entry name" value="inorganic pyrophosphatase (n-terminal core)"/>
    <property type="match status" value="1"/>
</dbReference>
<dbReference type="InterPro" id="IPR038763">
    <property type="entry name" value="DHH_sf"/>
</dbReference>
<dbReference type="PANTHER" id="PTHR47618">
    <property type="entry name" value="BIFUNCTIONAL OLIGORIBONUCLEASE AND PAP PHOSPHATASE NRNA"/>
    <property type="match status" value="1"/>
</dbReference>
<reference evidence="3" key="1">
    <citation type="journal article" date="2023" name="ISME J.">
        <title>Emergence of putative energy parasites within Clostridia revealed by genome analysis of a novel endosymbiotic clade.</title>
        <authorList>
            <person name="Takahashi K."/>
            <person name="Kuwahara H."/>
            <person name="Horikawa Y."/>
            <person name="Izawa K."/>
            <person name="Kato D."/>
            <person name="Inagaki T."/>
            <person name="Yuki M."/>
            <person name="Ohkuma M."/>
            <person name="Hongoh Y."/>
        </authorList>
    </citation>
    <scope>NUCLEOTIDE SEQUENCE</scope>
    <source>
        <strain evidence="3">RsTa-C01</strain>
    </source>
</reference>
<accession>A0AA48ICJ9</accession>
<dbReference type="Pfam" id="PF01368">
    <property type="entry name" value="DHH"/>
    <property type="match status" value="1"/>
</dbReference>
<dbReference type="InterPro" id="IPR003156">
    <property type="entry name" value="DHHA1_dom"/>
</dbReference>
<feature type="domain" description="DHHA1" evidence="2">
    <location>
        <begin position="231"/>
        <end position="297"/>
    </location>
</feature>
<proteinExistence type="predicted"/>
<dbReference type="Gene3D" id="3.10.310.30">
    <property type="match status" value="1"/>
</dbReference>
<protein>
    <submittedName>
        <fullName evidence="3">DHH family phosphoesterase</fullName>
    </submittedName>
</protein>
<sequence>MKKLNELADILKTKDNICILTHIYPDGDTLGSAFALCRAFQKIGKKSKVLCSDNTQKKYENLKFFIENQDFKIEYIISVDIADLSLLGENLAEYSDKININIDHHISNKRFAEINYVNFKSAATAEIIYDLLLELEIEIDIKIAECLYIGISTDTGCFKYPNTSSRSHRITAELINTGIDISKINHNLFEIKSKKIIKIENIIYKNLEYFCDEKCAFIYITQKMLKDLNIKNDNELEGLASIPKQIEGVEIGITIREKPDNLYKISVRTNNNVNAVKICEIFGGGGHPNASGCFIKGNLEYVKIQLLKSISCIL</sequence>
<organism evidence="3">
    <name type="scientific">Candidatus Paraimprobicoccus trichonymphae</name>
    <dbReference type="NCBI Taxonomy" id="3033793"/>
    <lineage>
        <taxon>Bacteria</taxon>
        <taxon>Bacillati</taxon>
        <taxon>Bacillota</taxon>
        <taxon>Clostridia</taxon>
        <taxon>Candidatus Paraimprobicoccus</taxon>
    </lineage>
</organism>
<dbReference type="InterPro" id="IPR001667">
    <property type="entry name" value="DDH_dom"/>
</dbReference>
<feature type="domain" description="DDH" evidence="1">
    <location>
        <begin position="16"/>
        <end position="151"/>
    </location>
</feature>
<dbReference type="Proteomes" id="UP001335720">
    <property type="component" value="Chromosome"/>
</dbReference>
<evidence type="ECO:0000313" key="3">
    <source>
        <dbReference type="EMBL" id="BED93020.1"/>
    </source>
</evidence>
<dbReference type="EMBL" id="AP027925">
    <property type="protein sequence ID" value="BED93020.1"/>
    <property type="molecule type" value="Genomic_DNA"/>
</dbReference>
<dbReference type="GO" id="GO:0003676">
    <property type="term" value="F:nucleic acid binding"/>
    <property type="evidence" value="ECO:0007669"/>
    <property type="project" value="InterPro"/>
</dbReference>
<dbReference type="PANTHER" id="PTHR47618:SF1">
    <property type="entry name" value="BIFUNCTIONAL OLIGORIBONUCLEASE AND PAP PHOSPHATASE NRNA"/>
    <property type="match status" value="1"/>
</dbReference>
<dbReference type="SUPFAM" id="SSF64182">
    <property type="entry name" value="DHH phosphoesterases"/>
    <property type="match status" value="1"/>
</dbReference>
<gene>
    <name evidence="3" type="ORF">RsTaC01_0961</name>
</gene>
<name>A0AA48ICJ9_9FIRM</name>
<dbReference type="InterPro" id="IPR051319">
    <property type="entry name" value="Oligoribo/pAp-PDE_c-di-AMP_PDE"/>
</dbReference>